<gene>
    <name evidence="6" type="ORF">G3256_01060</name>
</gene>
<dbReference type="InterPro" id="IPR000064">
    <property type="entry name" value="NLP_P60_dom"/>
</dbReference>
<name>A0A858SQ82_9RHOB</name>
<dbReference type="KEGG" id="rpon:G3256_01060"/>
<dbReference type="InterPro" id="IPR051794">
    <property type="entry name" value="PG_Endopeptidase_C40"/>
</dbReference>
<sequence>MSDPRDTPDPDCVITGRDAIVIVPLADLCRSPDGPRDRQLLFGAPVTILNDEDAWFLVRSQQDGYCGYLRGTATGPAEPATHRITSRTTHAYSAPDIKSPDLTCLSFGARLRATSETATFVETRWGFVPRQHLHRADVMASDPAAVAALFDGTPYLWGGNSGNGIDCSGLIQAACLACGIHCPGDSDQQERDLGETLPPDAGLRRNDLLFWKGHVALVTGDDTLIHANAGHMAVVFEGITDAIARIERQGDGQVTSRKRLPSLPPA</sequence>
<keyword evidence="2" id="KW-0645">Protease</keyword>
<dbReference type="Pfam" id="PF00877">
    <property type="entry name" value="NLPC_P60"/>
    <property type="match status" value="1"/>
</dbReference>
<dbReference type="Gene3D" id="3.90.1720.10">
    <property type="entry name" value="endopeptidase domain like (from Nostoc punctiforme)"/>
    <property type="match status" value="1"/>
</dbReference>
<dbReference type="PROSITE" id="PS51935">
    <property type="entry name" value="NLPC_P60"/>
    <property type="match status" value="1"/>
</dbReference>
<evidence type="ECO:0000313" key="7">
    <source>
        <dbReference type="Proteomes" id="UP000503308"/>
    </source>
</evidence>
<dbReference type="RefSeq" id="WP_169639079.1">
    <property type="nucleotide sequence ID" value="NZ_CP048788.1"/>
</dbReference>
<dbReference type="SUPFAM" id="SSF54001">
    <property type="entry name" value="Cysteine proteinases"/>
    <property type="match status" value="1"/>
</dbReference>
<protein>
    <submittedName>
        <fullName evidence="6">C40 family peptidase</fullName>
    </submittedName>
</protein>
<evidence type="ECO:0000313" key="6">
    <source>
        <dbReference type="EMBL" id="QJF49853.1"/>
    </source>
</evidence>
<evidence type="ECO:0000256" key="4">
    <source>
        <dbReference type="ARBA" id="ARBA00022807"/>
    </source>
</evidence>
<reference evidence="6 7" key="1">
    <citation type="submission" date="2020-02" db="EMBL/GenBank/DDBJ databases">
        <title>Genome sequence of Roseobacter ponti.</title>
        <authorList>
            <person name="Hollensteiner J."/>
            <person name="Schneider D."/>
            <person name="Poehlein A."/>
            <person name="Daniel R."/>
        </authorList>
    </citation>
    <scope>NUCLEOTIDE SEQUENCE [LARGE SCALE GENOMIC DNA]</scope>
    <source>
        <strain evidence="6 7">DSM 106830</strain>
    </source>
</reference>
<evidence type="ECO:0000256" key="1">
    <source>
        <dbReference type="ARBA" id="ARBA00007074"/>
    </source>
</evidence>
<dbReference type="Pfam" id="PF18348">
    <property type="entry name" value="SH3_16"/>
    <property type="match status" value="1"/>
</dbReference>
<dbReference type="GO" id="GO:0008234">
    <property type="term" value="F:cysteine-type peptidase activity"/>
    <property type="evidence" value="ECO:0007669"/>
    <property type="project" value="UniProtKB-KW"/>
</dbReference>
<dbReference type="PANTHER" id="PTHR47359">
    <property type="entry name" value="PEPTIDOGLYCAN DL-ENDOPEPTIDASE CWLO"/>
    <property type="match status" value="1"/>
</dbReference>
<dbReference type="InterPro" id="IPR038765">
    <property type="entry name" value="Papain-like_cys_pep_sf"/>
</dbReference>
<dbReference type="InterPro" id="IPR041382">
    <property type="entry name" value="SH3_16"/>
</dbReference>
<feature type="domain" description="NlpC/P60" evidence="5">
    <location>
        <begin position="136"/>
        <end position="261"/>
    </location>
</feature>
<keyword evidence="3" id="KW-0378">Hydrolase</keyword>
<dbReference type="Proteomes" id="UP000503308">
    <property type="component" value="Chromosome"/>
</dbReference>
<proteinExistence type="inferred from homology"/>
<accession>A0A858SQ82</accession>
<keyword evidence="4" id="KW-0788">Thiol protease</keyword>
<dbReference type="EMBL" id="CP048788">
    <property type="protein sequence ID" value="QJF49853.1"/>
    <property type="molecule type" value="Genomic_DNA"/>
</dbReference>
<dbReference type="GO" id="GO:0006508">
    <property type="term" value="P:proteolysis"/>
    <property type="evidence" value="ECO:0007669"/>
    <property type="project" value="UniProtKB-KW"/>
</dbReference>
<dbReference type="PANTHER" id="PTHR47359:SF3">
    <property type="entry name" value="NLP_P60 DOMAIN-CONTAINING PROTEIN-RELATED"/>
    <property type="match status" value="1"/>
</dbReference>
<comment type="similarity">
    <text evidence="1">Belongs to the peptidase C40 family.</text>
</comment>
<evidence type="ECO:0000256" key="3">
    <source>
        <dbReference type="ARBA" id="ARBA00022801"/>
    </source>
</evidence>
<keyword evidence="7" id="KW-1185">Reference proteome</keyword>
<organism evidence="6 7">
    <name type="scientific">Roseobacter ponti</name>
    <dbReference type="NCBI Taxonomy" id="1891787"/>
    <lineage>
        <taxon>Bacteria</taxon>
        <taxon>Pseudomonadati</taxon>
        <taxon>Pseudomonadota</taxon>
        <taxon>Alphaproteobacteria</taxon>
        <taxon>Rhodobacterales</taxon>
        <taxon>Roseobacteraceae</taxon>
        <taxon>Roseobacter</taxon>
    </lineage>
</organism>
<dbReference type="AlphaFoldDB" id="A0A858SQ82"/>
<evidence type="ECO:0000256" key="2">
    <source>
        <dbReference type="ARBA" id="ARBA00022670"/>
    </source>
</evidence>
<evidence type="ECO:0000259" key="5">
    <source>
        <dbReference type="PROSITE" id="PS51935"/>
    </source>
</evidence>